<keyword evidence="1" id="KW-0328">Glycosyltransferase</keyword>
<dbReference type="Pfam" id="PF06722">
    <property type="entry name" value="EryCIII-like_C"/>
    <property type="match status" value="1"/>
</dbReference>
<feature type="transmembrane region" description="Helical" evidence="3">
    <location>
        <begin position="198"/>
        <end position="217"/>
    </location>
</feature>
<keyword evidence="3" id="KW-0472">Membrane</keyword>
<keyword evidence="6" id="KW-1185">Reference proteome</keyword>
<evidence type="ECO:0000256" key="2">
    <source>
        <dbReference type="ARBA" id="ARBA00022679"/>
    </source>
</evidence>
<gene>
    <name evidence="5" type="ORF">VTK73DRAFT_6872</name>
</gene>
<keyword evidence="3" id="KW-0812">Transmembrane</keyword>
<evidence type="ECO:0000313" key="6">
    <source>
        <dbReference type="Proteomes" id="UP001586593"/>
    </source>
</evidence>
<keyword evidence="2" id="KW-0808">Transferase</keyword>
<keyword evidence="3" id="KW-1133">Transmembrane helix</keyword>
<dbReference type="InterPro" id="IPR002213">
    <property type="entry name" value="UDP_glucos_trans"/>
</dbReference>
<dbReference type="Proteomes" id="UP001586593">
    <property type="component" value="Unassembled WGS sequence"/>
</dbReference>
<protein>
    <recommendedName>
        <fullName evidence="4">Erythromycin biosynthesis protein CIII-like C-terminal domain-containing protein</fullName>
    </recommendedName>
</protein>
<accession>A0ABR3XVR4</accession>
<feature type="domain" description="Erythromycin biosynthesis protein CIII-like C-terminal" evidence="4">
    <location>
        <begin position="339"/>
        <end position="422"/>
    </location>
</feature>
<sequence length="507" mass="56692">MSRPKRVLILTNSEHGQANVCLATSYALLTVDEEVEVHFASFAAIEDDVQEIAEFASEHNTKSGRRIIFHKINGLDMQSAWSRPEVYLDKELLKRRKSFGDAWRQMRILLQVMFPWSGPEYVEIFESVVDIIEDVNPDIIAVDPILSQALTACRHLGRKFVVLSPNTIKEFSIAAQPWGEALWRYPCVGCAFPFPMPLYYVPFNILLVFFIIIATLLDPHRRQIRRYFHAHARGTPQQLITLNDLAVGRGAAAKILVANLPGLEFPLRYIPEYIIPCGPMLRPARPIEQADPGLAGWFRRSTNGKSNGGDISPVIYINLGTHFRMEEEVAVEMATALRIVLDLARSRHEGGTEIKSGNVRIVDWIEPEPAVILAEESIVCAVHHGGANSFLEAARAGVPQVVLPIWTDTFDFARRVELLGIGRWGIRYARSSGWGTGLGNVLVDVLLSENAESYKTRSKELALQCNRNGGGRVVAARAILAEIEDDNDQKHLQNEESGAELETDRLI</sequence>
<organism evidence="5 6">
    <name type="scientific">Phialemonium thermophilum</name>
    <dbReference type="NCBI Taxonomy" id="223376"/>
    <lineage>
        <taxon>Eukaryota</taxon>
        <taxon>Fungi</taxon>
        <taxon>Dikarya</taxon>
        <taxon>Ascomycota</taxon>
        <taxon>Pezizomycotina</taxon>
        <taxon>Sordariomycetes</taxon>
        <taxon>Sordariomycetidae</taxon>
        <taxon>Cephalothecales</taxon>
        <taxon>Cephalothecaceae</taxon>
        <taxon>Phialemonium</taxon>
    </lineage>
</organism>
<dbReference type="InterPro" id="IPR010610">
    <property type="entry name" value="EryCIII-like_C"/>
</dbReference>
<dbReference type="EMBL" id="JAZHXJ010000040">
    <property type="protein sequence ID" value="KAL1879697.1"/>
    <property type="molecule type" value="Genomic_DNA"/>
</dbReference>
<comment type="caution">
    <text evidence="5">The sequence shown here is derived from an EMBL/GenBank/DDBJ whole genome shotgun (WGS) entry which is preliminary data.</text>
</comment>
<evidence type="ECO:0000313" key="5">
    <source>
        <dbReference type="EMBL" id="KAL1879697.1"/>
    </source>
</evidence>
<dbReference type="SUPFAM" id="SSF53756">
    <property type="entry name" value="UDP-Glycosyltransferase/glycogen phosphorylase"/>
    <property type="match status" value="1"/>
</dbReference>
<dbReference type="PANTHER" id="PTHR48043">
    <property type="entry name" value="EG:EG0003.4 PROTEIN-RELATED"/>
    <property type="match status" value="1"/>
</dbReference>
<dbReference type="PANTHER" id="PTHR48043:SF145">
    <property type="entry name" value="FI06409P-RELATED"/>
    <property type="match status" value="1"/>
</dbReference>
<dbReference type="CDD" id="cd03784">
    <property type="entry name" value="GT1_Gtf-like"/>
    <property type="match status" value="1"/>
</dbReference>
<dbReference type="Gene3D" id="3.40.50.2000">
    <property type="entry name" value="Glycogen Phosphorylase B"/>
    <property type="match status" value="2"/>
</dbReference>
<dbReference type="InterPro" id="IPR050271">
    <property type="entry name" value="UDP-glycosyltransferase"/>
</dbReference>
<evidence type="ECO:0000256" key="3">
    <source>
        <dbReference type="SAM" id="Phobius"/>
    </source>
</evidence>
<reference evidence="5 6" key="1">
    <citation type="journal article" date="2024" name="Commun. Biol.">
        <title>Comparative genomic analysis of thermophilic fungi reveals convergent evolutionary adaptations and gene losses.</title>
        <authorList>
            <person name="Steindorff A.S."/>
            <person name="Aguilar-Pontes M.V."/>
            <person name="Robinson A.J."/>
            <person name="Andreopoulos B."/>
            <person name="LaButti K."/>
            <person name="Kuo A."/>
            <person name="Mondo S."/>
            <person name="Riley R."/>
            <person name="Otillar R."/>
            <person name="Haridas S."/>
            <person name="Lipzen A."/>
            <person name="Grimwood J."/>
            <person name="Schmutz J."/>
            <person name="Clum A."/>
            <person name="Reid I.D."/>
            <person name="Moisan M.C."/>
            <person name="Butler G."/>
            <person name="Nguyen T.T.M."/>
            <person name="Dewar K."/>
            <person name="Conant G."/>
            <person name="Drula E."/>
            <person name="Henrissat B."/>
            <person name="Hansel C."/>
            <person name="Singer S."/>
            <person name="Hutchinson M.I."/>
            <person name="de Vries R.P."/>
            <person name="Natvig D.O."/>
            <person name="Powell A.J."/>
            <person name="Tsang A."/>
            <person name="Grigoriev I.V."/>
        </authorList>
    </citation>
    <scope>NUCLEOTIDE SEQUENCE [LARGE SCALE GENOMIC DNA]</scope>
    <source>
        <strain evidence="5 6">ATCC 24622</strain>
    </source>
</reference>
<evidence type="ECO:0000259" key="4">
    <source>
        <dbReference type="Pfam" id="PF06722"/>
    </source>
</evidence>
<evidence type="ECO:0000256" key="1">
    <source>
        <dbReference type="ARBA" id="ARBA00022676"/>
    </source>
</evidence>
<proteinExistence type="predicted"/>
<name>A0ABR3XVR4_9PEZI</name>